<sequence length="211" mass="24576">MASKNHAAPKYNKTRDLRCSTRLLHDKFQNMSNEKKAIIQKLGFDGLMYIPPMNVPYKLLKELTYSFDLIRNTLDTWYNENIGAVLGLNASGLLFPSKVNFKELSEEDNEVYRSFQSKTLKQLTDSLMEIGVDGDEDWLKFKRTFILYIQMSFLLPTTINKVSPFHMPSIFRVDTIREWNWSGHILDFLIKGINVHILKKKNPLMATFMLS</sequence>
<dbReference type="PANTHER" id="PTHR34835:SF34">
    <property type="entry name" value="OS08G0555500 PROTEIN"/>
    <property type="match status" value="1"/>
</dbReference>
<comment type="caution">
    <text evidence="1">The sequence shown here is derived from an EMBL/GenBank/DDBJ whole genome shotgun (WGS) entry which is preliminary data.</text>
</comment>
<dbReference type="Proteomes" id="UP000289738">
    <property type="component" value="Chromosome A09"/>
</dbReference>
<protein>
    <recommendedName>
        <fullName evidence="3">Aminotransferase-like plant mobile domain-containing protein</fullName>
    </recommendedName>
</protein>
<reference evidence="1 2" key="1">
    <citation type="submission" date="2019-01" db="EMBL/GenBank/DDBJ databases">
        <title>Sequencing of cultivated peanut Arachis hypogaea provides insights into genome evolution and oil improvement.</title>
        <authorList>
            <person name="Chen X."/>
        </authorList>
    </citation>
    <scope>NUCLEOTIDE SEQUENCE [LARGE SCALE GENOMIC DNA]</scope>
    <source>
        <strain evidence="2">cv. Fuhuasheng</strain>
        <tissue evidence="1">Leaves</tissue>
    </source>
</reference>
<gene>
    <name evidence="1" type="ORF">Ahy_A09g045896</name>
</gene>
<evidence type="ECO:0000313" key="2">
    <source>
        <dbReference type="Proteomes" id="UP000289738"/>
    </source>
</evidence>
<keyword evidence="2" id="KW-1185">Reference proteome</keyword>
<name>A0A445BNG0_ARAHY</name>
<dbReference type="AlphaFoldDB" id="A0A445BNG0"/>
<dbReference type="EMBL" id="SDMP01000009">
    <property type="protein sequence ID" value="RYR40192.1"/>
    <property type="molecule type" value="Genomic_DNA"/>
</dbReference>
<proteinExistence type="predicted"/>
<accession>A0A445BNG0</accession>
<organism evidence="1 2">
    <name type="scientific">Arachis hypogaea</name>
    <name type="common">Peanut</name>
    <dbReference type="NCBI Taxonomy" id="3818"/>
    <lineage>
        <taxon>Eukaryota</taxon>
        <taxon>Viridiplantae</taxon>
        <taxon>Streptophyta</taxon>
        <taxon>Embryophyta</taxon>
        <taxon>Tracheophyta</taxon>
        <taxon>Spermatophyta</taxon>
        <taxon>Magnoliopsida</taxon>
        <taxon>eudicotyledons</taxon>
        <taxon>Gunneridae</taxon>
        <taxon>Pentapetalae</taxon>
        <taxon>rosids</taxon>
        <taxon>fabids</taxon>
        <taxon>Fabales</taxon>
        <taxon>Fabaceae</taxon>
        <taxon>Papilionoideae</taxon>
        <taxon>50 kb inversion clade</taxon>
        <taxon>dalbergioids sensu lato</taxon>
        <taxon>Dalbergieae</taxon>
        <taxon>Pterocarpus clade</taxon>
        <taxon>Arachis</taxon>
    </lineage>
</organism>
<dbReference type="PANTHER" id="PTHR34835">
    <property type="entry name" value="OS07G0283600 PROTEIN-RELATED"/>
    <property type="match status" value="1"/>
</dbReference>
<evidence type="ECO:0000313" key="1">
    <source>
        <dbReference type="EMBL" id="RYR40192.1"/>
    </source>
</evidence>
<evidence type="ECO:0008006" key="3">
    <source>
        <dbReference type="Google" id="ProtNLM"/>
    </source>
</evidence>